<dbReference type="RefSeq" id="WP_339107929.1">
    <property type="nucleotide sequence ID" value="NZ_CP135443.1"/>
</dbReference>
<feature type="chain" id="PRO_5046212987" description="DUF4398 domain-containing protein" evidence="1">
    <location>
        <begin position="22"/>
        <end position="81"/>
    </location>
</feature>
<evidence type="ECO:0008006" key="4">
    <source>
        <dbReference type="Google" id="ProtNLM"/>
    </source>
</evidence>
<dbReference type="Proteomes" id="UP001623290">
    <property type="component" value="Chromosome"/>
</dbReference>
<evidence type="ECO:0000313" key="3">
    <source>
        <dbReference type="Proteomes" id="UP001623290"/>
    </source>
</evidence>
<dbReference type="EMBL" id="CP135443">
    <property type="protein sequence ID" value="WRY34189.1"/>
    <property type="molecule type" value="Genomic_DNA"/>
</dbReference>
<sequence>MRHLPCLALVPLLCATLAACGGGPMMEGGYPELLPLDQLLNDTSEPDYAGTSTLESRAAALRAKAAALRAEPTDGTSQGTN</sequence>
<gene>
    <name evidence="2" type="ORF">RPE78_02530</name>
</gene>
<dbReference type="PROSITE" id="PS51257">
    <property type="entry name" value="PROKAR_LIPOPROTEIN"/>
    <property type="match status" value="1"/>
</dbReference>
<feature type="signal peptide" evidence="1">
    <location>
        <begin position="1"/>
        <end position="21"/>
    </location>
</feature>
<evidence type="ECO:0000313" key="2">
    <source>
        <dbReference type="EMBL" id="WRY34189.1"/>
    </source>
</evidence>
<accession>A0ABZ1DZF5</accession>
<keyword evidence="3" id="KW-1185">Reference proteome</keyword>
<organism evidence="2 3">
    <name type="scientific">Thioclava litoralis</name>
    <dbReference type="NCBI Taxonomy" id="3076557"/>
    <lineage>
        <taxon>Bacteria</taxon>
        <taxon>Pseudomonadati</taxon>
        <taxon>Pseudomonadota</taxon>
        <taxon>Alphaproteobacteria</taxon>
        <taxon>Rhodobacterales</taxon>
        <taxon>Paracoccaceae</taxon>
        <taxon>Thioclava</taxon>
    </lineage>
</organism>
<name>A0ABZ1DZF5_9RHOB</name>
<reference evidence="2 3" key="1">
    <citation type="submission" date="2023-09" db="EMBL/GenBank/DDBJ databases">
        <title>Thioclava shenzhenensis sp. nov., a multidrug resistant bacteria-antagonizing species isolated from coastal seawater.</title>
        <authorList>
            <person name="Long M."/>
        </authorList>
    </citation>
    <scope>NUCLEOTIDE SEQUENCE [LARGE SCALE GENOMIC DNA]</scope>
    <source>
        <strain evidence="2 3">FTW29</strain>
    </source>
</reference>
<proteinExistence type="predicted"/>
<keyword evidence="1" id="KW-0732">Signal</keyword>
<evidence type="ECO:0000256" key="1">
    <source>
        <dbReference type="SAM" id="SignalP"/>
    </source>
</evidence>
<protein>
    <recommendedName>
        <fullName evidence="4">DUF4398 domain-containing protein</fullName>
    </recommendedName>
</protein>